<dbReference type="RefSeq" id="WP_014203183.1">
    <property type="nucleotide sequence ID" value="NC_016599.1"/>
</dbReference>
<accession>G8R0V7</accession>
<dbReference type="PROSITE" id="PS51257">
    <property type="entry name" value="PROKAR_LIPOPROTEIN"/>
    <property type="match status" value="1"/>
</dbReference>
<dbReference type="AlphaFoldDB" id="G8R0V7"/>
<name>G8R0V7_OWEHD</name>
<dbReference type="KEGG" id="oho:Oweho_2876"/>
<dbReference type="STRING" id="926562.Oweho_2876"/>
<organism evidence="1 2">
    <name type="scientific">Owenweeksia hongkongensis (strain DSM 17368 / CIP 108786 / JCM 12287 / NRRL B-23963 / UST20020801)</name>
    <dbReference type="NCBI Taxonomy" id="926562"/>
    <lineage>
        <taxon>Bacteria</taxon>
        <taxon>Pseudomonadati</taxon>
        <taxon>Bacteroidota</taxon>
        <taxon>Flavobacteriia</taxon>
        <taxon>Flavobacteriales</taxon>
        <taxon>Owenweeksiaceae</taxon>
        <taxon>Owenweeksia</taxon>
    </lineage>
</organism>
<evidence type="ECO:0000313" key="2">
    <source>
        <dbReference type="Proteomes" id="UP000005631"/>
    </source>
</evidence>
<proteinExistence type="predicted"/>
<reference evidence="1 2" key="1">
    <citation type="journal article" date="2012" name="Stand. Genomic Sci.">
        <title>Genome sequence of the orange-pigmented seawater bacterium Owenweeksia hongkongensis type strain (UST20020801(T)).</title>
        <authorList>
            <person name="Riedel T."/>
            <person name="Held B."/>
            <person name="Nolan M."/>
            <person name="Lucas S."/>
            <person name="Lapidus A."/>
            <person name="Tice H."/>
            <person name="Del Rio T.G."/>
            <person name="Cheng J.F."/>
            <person name="Han C."/>
            <person name="Tapia R."/>
            <person name="Goodwin L.A."/>
            <person name="Pitluck S."/>
            <person name="Liolios K."/>
            <person name="Mavromatis K."/>
            <person name="Pagani I."/>
            <person name="Ivanova N."/>
            <person name="Mikhailova N."/>
            <person name="Pati A."/>
            <person name="Chen A."/>
            <person name="Palaniappan K."/>
            <person name="Rohde M."/>
            <person name="Tindall B.J."/>
            <person name="Detter J.C."/>
            <person name="Goker M."/>
            <person name="Woyke T."/>
            <person name="Bristow J."/>
            <person name="Eisen J.A."/>
            <person name="Markowitz V."/>
            <person name="Hugenholtz P."/>
            <person name="Klenk H.P."/>
            <person name="Kyrpides N.C."/>
        </authorList>
    </citation>
    <scope>NUCLEOTIDE SEQUENCE</scope>
    <source>
        <strain evidence="2">DSM 17368 / JCM 12287 / NRRL B-23963</strain>
    </source>
</reference>
<protein>
    <submittedName>
        <fullName evidence="1">Uncharacterized protein</fullName>
    </submittedName>
</protein>
<dbReference type="EMBL" id="CP003156">
    <property type="protein sequence ID" value="AEV33834.1"/>
    <property type="molecule type" value="Genomic_DNA"/>
</dbReference>
<keyword evidence="2" id="KW-1185">Reference proteome</keyword>
<evidence type="ECO:0000313" key="1">
    <source>
        <dbReference type="EMBL" id="AEV33834.1"/>
    </source>
</evidence>
<sequence length="178" mass="21126">MFRAFLYLFLILLTISCKDETSSKHEHEKQNDKKESAIDDFATKHNALQHWDTVNYDFSLQYQELFTDSPQPLMIDDSRIIDVYRKDSTYFIFGEALDYPFFYFRLEIERGQAKKIIDSNIKPYDNKIAIVTMPTSIRQLDFILNAEFFDEHQYRIVLDGGGDFFLEGKMIDFLLLQK</sequence>
<dbReference type="HOGENOM" id="CLU_1509157_0_0_10"/>
<gene>
    <name evidence="1" type="ordered locus">Oweho_2876</name>
</gene>
<dbReference type="Proteomes" id="UP000005631">
    <property type="component" value="Chromosome"/>
</dbReference>